<dbReference type="Gene3D" id="3.30.200.20">
    <property type="entry name" value="Phosphorylase Kinase, domain 1"/>
    <property type="match status" value="1"/>
</dbReference>
<dbReference type="Gene3D" id="1.10.510.10">
    <property type="entry name" value="Transferase(Phosphotransferase) domain 1"/>
    <property type="match status" value="1"/>
</dbReference>
<comment type="catalytic activity">
    <reaction evidence="3">
        <text>L-seryl-[protein] + ATP = O-phospho-L-seryl-[protein] + ADP + H(+)</text>
        <dbReference type="Rhea" id="RHEA:17989"/>
        <dbReference type="Rhea" id="RHEA-COMP:9863"/>
        <dbReference type="Rhea" id="RHEA-COMP:11604"/>
        <dbReference type="ChEBI" id="CHEBI:15378"/>
        <dbReference type="ChEBI" id="CHEBI:29999"/>
        <dbReference type="ChEBI" id="CHEBI:30616"/>
        <dbReference type="ChEBI" id="CHEBI:83421"/>
        <dbReference type="ChEBI" id="CHEBI:456216"/>
    </reaction>
</comment>
<evidence type="ECO:0000256" key="5">
    <source>
        <dbReference type="SAM" id="Phobius"/>
    </source>
</evidence>
<dbReference type="GO" id="GO:0004674">
    <property type="term" value="F:protein serine/threonine kinase activity"/>
    <property type="evidence" value="ECO:0007669"/>
    <property type="project" value="TreeGrafter"/>
</dbReference>
<keyword evidence="2" id="KW-0067">ATP-binding</keyword>
<evidence type="ECO:0000256" key="3">
    <source>
        <dbReference type="ARBA" id="ARBA00047558"/>
    </source>
</evidence>
<dbReference type="InterPro" id="IPR011009">
    <property type="entry name" value="Kinase-like_dom_sf"/>
</dbReference>
<proteinExistence type="predicted"/>
<feature type="transmembrane region" description="Helical" evidence="5">
    <location>
        <begin position="213"/>
        <end position="238"/>
    </location>
</feature>
<evidence type="ECO:0000256" key="1">
    <source>
        <dbReference type="ARBA" id="ARBA00022741"/>
    </source>
</evidence>
<dbReference type="PROSITE" id="PS50011">
    <property type="entry name" value="PROTEIN_KINASE_DOM"/>
    <property type="match status" value="1"/>
</dbReference>
<evidence type="ECO:0000313" key="7">
    <source>
        <dbReference type="EMBL" id="GMN55017.1"/>
    </source>
</evidence>
<accession>A0AA88DGQ1</accession>
<dbReference type="InterPro" id="IPR000719">
    <property type="entry name" value="Prot_kinase_dom"/>
</dbReference>
<gene>
    <name evidence="7" type="ORF">TIFTF001_024142</name>
</gene>
<evidence type="ECO:0000256" key="2">
    <source>
        <dbReference type="ARBA" id="ARBA00022840"/>
    </source>
</evidence>
<dbReference type="SUPFAM" id="SSF56112">
    <property type="entry name" value="Protein kinase-like (PK-like)"/>
    <property type="match status" value="1"/>
</dbReference>
<comment type="caution">
    <text evidence="7">The sequence shown here is derived from an EMBL/GenBank/DDBJ whole genome shotgun (WGS) entry which is preliminary data.</text>
</comment>
<keyword evidence="1" id="KW-0547">Nucleotide-binding</keyword>
<keyword evidence="5" id="KW-1133">Transmembrane helix</keyword>
<evidence type="ECO:0000259" key="6">
    <source>
        <dbReference type="PROSITE" id="PS50011"/>
    </source>
</evidence>
<name>A0AA88DGQ1_FICCA</name>
<dbReference type="PANTHER" id="PTHR27005">
    <property type="entry name" value="WALL-ASSOCIATED RECEPTOR KINASE-LIKE 21"/>
    <property type="match status" value="1"/>
</dbReference>
<evidence type="ECO:0000256" key="4">
    <source>
        <dbReference type="ARBA" id="ARBA00047951"/>
    </source>
</evidence>
<reference evidence="7" key="1">
    <citation type="submission" date="2023-07" db="EMBL/GenBank/DDBJ databases">
        <title>draft genome sequence of fig (Ficus carica).</title>
        <authorList>
            <person name="Takahashi T."/>
            <person name="Nishimura K."/>
        </authorList>
    </citation>
    <scope>NUCLEOTIDE SEQUENCE</scope>
</reference>
<sequence>MKTQYASPKMVVHQNAEIRPFLKQIHEVEILGINITSSVLQTRNPVTFVNCPNRDHHRTVLPINLTGSPFAYSVDDTRLAVFGCNTFGYLDSNPDDARQFRAAGCSVNCVIRSTSRCETIIPSFLTTYDIQLEYPNSSSDAFSGNSTREKICSYAFVVDKDLFLSHSTDFVDIRRMEQKVPIGLGSSVYAARVTTCVNTEGSFYCEYKHKARLVIIGIGSGIGALVLLLGGWGLYGVLNRRKEIKRKEKFFKQNGGLLLQQHVSSSEASVDRKTNLFNLNELEKATDHFNVNKILGQGGQGTVYKGMLADGKIVAVKKSKLVSQGALSYLHSAASTPIYHRDIKSTNILIDDKYRAKIADFGTSRSVSVDQTHLTTLVSGTFGYMDPEYFRSSQFTEKSDVYSFGVVILELLSGQKPVSITSSREGRSLATCFIKYVEENRVLDILDARIAKEGYHESIVAVAELAYRCLNMIGRNRPTMKEVAAELEGLKKSLTVSNSDHEPEIFESTRVFINA</sequence>
<dbReference type="PANTHER" id="PTHR27005:SF280">
    <property type="entry name" value="WALL-ASSOCIATED RECEPTOR KINASE-LIKE 8"/>
    <property type="match status" value="1"/>
</dbReference>
<feature type="domain" description="Protein kinase" evidence="6">
    <location>
        <begin position="212"/>
        <end position="490"/>
    </location>
</feature>
<dbReference type="InterPro" id="IPR008271">
    <property type="entry name" value="Ser/Thr_kinase_AS"/>
</dbReference>
<dbReference type="Pfam" id="PF00069">
    <property type="entry name" value="Pkinase"/>
    <property type="match status" value="1"/>
</dbReference>
<dbReference type="AlphaFoldDB" id="A0AA88DGQ1"/>
<dbReference type="GO" id="GO:0007166">
    <property type="term" value="P:cell surface receptor signaling pathway"/>
    <property type="evidence" value="ECO:0007669"/>
    <property type="project" value="InterPro"/>
</dbReference>
<dbReference type="Proteomes" id="UP001187192">
    <property type="component" value="Unassembled WGS sequence"/>
</dbReference>
<keyword evidence="5" id="KW-0472">Membrane</keyword>
<keyword evidence="8" id="KW-1185">Reference proteome</keyword>
<evidence type="ECO:0000313" key="8">
    <source>
        <dbReference type="Proteomes" id="UP001187192"/>
    </source>
</evidence>
<dbReference type="EMBL" id="BTGU01000054">
    <property type="protein sequence ID" value="GMN55017.1"/>
    <property type="molecule type" value="Genomic_DNA"/>
</dbReference>
<dbReference type="GO" id="GO:0005886">
    <property type="term" value="C:plasma membrane"/>
    <property type="evidence" value="ECO:0007669"/>
    <property type="project" value="TreeGrafter"/>
</dbReference>
<dbReference type="GO" id="GO:0005524">
    <property type="term" value="F:ATP binding"/>
    <property type="evidence" value="ECO:0007669"/>
    <property type="project" value="UniProtKB-KW"/>
</dbReference>
<keyword evidence="5" id="KW-0812">Transmembrane</keyword>
<dbReference type="InterPro" id="IPR045274">
    <property type="entry name" value="WAK-like"/>
</dbReference>
<organism evidence="7 8">
    <name type="scientific">Ficus carica</name>
    <name type="common">Common fig</name>
    <dbReference type="NCBI Taxonomy" id="3494"/>
    <lineage>
        <taxon>Eukaryota</taxon>
        <taxon>Viridiplantae</taxon>
        <taxon>Streptophyta</taxon>
        <taxon>Embryophyta</taxon>
        <taxon>Tracheophyta</taxon>
        <taxon>Spermatophyta</taxon>
        <taxon>Magnoliopsida</taxon>
        <taxon>eudicotyledons</taxon>
        <taxon>Gunneridae</taxon>
        <taxon>Pentapetalae</taxon>
        <taxon>rosids</taxon>
        <taxon>fabids</taxon>
        <taxon>Rosales</taxon>
        <taxon>Moraceae</taxon>
        <taxon>Ficeae</taxon>
        <taxon>Ficus</taxon>
    </lineage>
</organism>
<dbReference type="SMART" id="SM00220">
    <property type="entry name" value="S_TKc"/>
    <property type="match status" value="1"/>
</dbReference>
<comment type="catalytic activity">
    <reaction evidence="4">
        <text>L-threonyl-[protein] + ATP = O-phospho-L-threonyl-[protein] + ADP + H(+)</text>
        <dbReference type="Rhea" id="RHEA:46608"/>
        <dbReference type="Rhea" id="RHEA-COMP:11060"/>
        <dbReference type="Rhea" id="RHEA-COMP:11605"/>
        <dbReference type="ChEBI" id="CHEBI:15378"/>
        <dbReference type="ChEBI" id="CHEBI:30013"/>
        <dbReference type="ChEBI" id="CHEBI:30616"/>
        <dbReference type="ChEBI" id="CHEBI:61977"/>
        <dbReference type="ChEBI" id="CHEBI:456216"/>
    </reaction>
</comment>
<dbReference type="PROSITE" id="PS00108">
    <property type="entry name" value="PROTEIN_KINASE_ST"/>
    <property type="match status" value="1"/>
</dbReference>
<dbReference type="FunFam" id="1.10.510.10:FF:001470">
    <property type="entry name" value="Os04g0517700 protein"/>
    <property type="match status" value="1"/>
</dbReference>
<protein>
    <recommendedName>
        <fullName evidence="6">Protein kinase domain-containing protein</fullName>
    </recommendedName>
</protein>